<gene>
    <name evidence="2" type="ORF">HHL22_01100</name>
</gene>
<evidence type="ECO:0000256" key="1">
    <source>
        <dbReference type="SAM" id="Phobius"/>
    </source>
</evidence>
<sequence>MSFRGFLLSLLLLAGAVLLVFLGLQWLHVGTGRLVDWVAGVAILWWFAVVLILPWNAHFAALDVVEQARDAAAQGIAVPADTVAYAQRVARRFRQLAVGLHLATAAVLLGLAYFGLVPLGYWAAGIALALTLVRPAERAYEHLATRLRNMGQQIRYPREDVAELRTRVTELETGQKTLAAQLDVDREGSWASLQGQSLAALRQAIDRTDGRLEELSRQNARDHEALTRQTVTEIARLSEDARFLNQVRELIRFWKDA</sequence>
<feature type="transmembrane region" description="Helical" evidence="1">
    <location>
        <begin position="37"/>
        <end position="55"/>
    </location>
</feature>
<keyword evidence="1" id="KW-1133">Transmembrane helix</keyword>
<evidence type="ECO:0000313" key="2">
    <source>
        <dbReference type="EMBL" id="NML63791.1"/>
    </source>
</evidence>
<keyword evidence="1" id="KW-0472">Membrane</keyword>
<name>A0A7Y0AAI3_9BACT</name>
<reference evidence="2 3" key="1">
    <citation type="submission" date="2020-04" db="EMBL/GenBank/DDBJ databases">
        <title>Hymenobacter polaris sp. nov., isolated from Arctic soil.</title>
        <authorList>
            <person name="Dahal R.H."/>
        </authorList>
    </citation>
    <scope>NUCLEOTIDE SEQUENCE [LARGE SCALE GENOMIC DNA]</scope>
    <source>
        <strain evidence="2 3">RP-2-7</strain>
    </source>
</reference>
<keyword evidence="3" id="KW-1185">Reference proteome</keyword>
<evidence type="ECO:0000313" key="3">
    <source>
        <dbReference type="Proteomes" id="UP000559626"/>
    </source>
</evidence>
<dbReference type="AlphaFoldDB" id="A0A7Y0AAI3"/>
<keyword evidence="1" id="KW-0812">Transmembrane</keyword>
<comment type="caution">
    <text evidence="2">The sequence shown here is derived from an EMBL/GenBank/DDBJ whole genome shotgun (WGS) entry which is preliminary data.</text>
</comment>
<feature type="transmembrane region" description="Helical" evidence="1">
    <location>
        <begin position="96"/>
        <end position="113"/>
    </location>
</feature>
<dbReference type="RefSeq" id="WP_169529129.1">
    <property type="nucleotide sequence ID" value="NZ_JABBGH010000001.1"/>
</dbReference>
<proteinExistence type="predicted"/>
<dbReference type="Proteomes" id="UP000559626">
    <property type="component" value="Unassembled WGS sequence"/>
</dbReference>
<accession>A0A7Y0AAI3</accession>
<dbReference type="EMBL" id="JABBGH010000001">
    <property type="protein sequence ID" value="NML63791.1"/>
    <property type="molecule type" value="Genomic_DNA"/>
</dbReference>
<protein>
    <submittedName>
        <fullName evidence="2">Uncharacterized protein</fullName>
    </submittedName>
</protein>
<organism evidence="2 3">
    <name type="scientific">Hymenobacter polaris</name>
    <dbReference type="NCBI Taxonomy" id="2682546"/>
    <lineage>
        <taxon>Bacteria</taxon>
        <taxon>Pseudomonadati</taxon>
        <taxon>Bacteroidota</taxon>
        <taxon>Cytophagia</taxon>
        <taxon>Cytophagales</taxon>
        <taxon>Hymenobacteraceae</taxon>
        <taxon>Hymenobacter</taxon>
    </lineage>
</organism>